<gene>
    <name evidence="2" type="ORF">TCLT_LOCUS4521</name>
</gene>
<evidence type="ECO:0000313" key="3">
    <source>
        <dbReference type="Proteomes" id="UP000276776"/>
    </source>
</evidence>
<dbReference type="EMBL" id="UYYF01004291">
    <property type="protein sequence ID" value="VDN01642.1"/>
    <property type="molecule type" value="Genomic_DNA"/>
</dbReference>
<evidence type="ECO:0000313" key="2">
    <source>
        <dbReference type="EMBL" id="VDN01642.1"/>
    </source>
</evidence>
<dbReference type="AlphaFoldDB" id="A0A3P7MZI4"/>
<organism evidence="2 3">
    <name type="scientific">Thelazia callipaeda</name>
    <name type="common">Oriental eyeworm</name>
    <name type="synonym">Parasitic nematode</name>
    <dbReference type="NCBI Taxonomy" id="103827"/>
    <lineage>
        <taxon>Eukaryota</taxon>
        <taxon>Metazoa</taxon>
        <taxon>Ecdysozoa</taxon>
        <taxon>Nematoda</taxon>
        <taxon>Chromadorea</taxon>
        <taxon>Rhabditida</taxon>
        <taxon>Spirurina</taxon>
        <taxon>Spiruromorpha</taxon>
        <taxon>Thelazioidea</taxon>
        <taxon>Thelaziidae</taxon>
        <taxon>Thelazia</taxon>
    </lineage>
</organism>
<proteinExistence type="predicted"/>
<feature type="transmembrane region" description="Helical" evidence="1">
    <location>
        <begin position="32"/>
        <end position="51"/>
    </location>
</feature>
<keyword evidence="1" id="KW-1133">Transmembrane helix</keyword>
<dbReference type="Pfam" id="PF15031">
    <property type="entry name" value="DUF4528"/>
    <property type="match status" value="1"/>
</dbReference>
<keyword evidence="3" id="KW-1185">Reference proteome</keyword>
<dbReference type="PANTHER" id="PTHR34651">
    <property type="entry name" value="SIMILAR TO ENSANGP00000021391"/>
    <property type="match status" value="1"/>
</dbReference>
<dbReference type="PANTHER" id="PTHR34651:SF1">
    <property type="entry name" value="SIMILAR TO ENSANGP00000021391"/>
    <property type="match status" value="1"/>
</dbReference>
<dbReference type="OrthoDB" id="9970237at2759"/>
<reference evidence="2 3" key="1">
    <citation type="submission" date="2018-11" db="EMBL/GenBank/DDBJ databases">
        <authorList>
            <consortium name="Pathogen Informatics"/>
        </authorList>
    </citation>
    <scope>NUCLEOTIDE SEQUENCE [LARGE SCALE GENOMIC DNA]</scope>
</reference>
<keyword evidence="1" id="KW-0812">Transmembrane</keyword>
<name>A0A3P7MZI4_THECL</name>
<dbReference type="Proteomes" id="UP000276776">
    <property type="component" value="Unassembled WGS sequence"/>
</dbReference>
<dbReference type="InterPro" id="IPR029245">
    <property type="entry name" value="DUF4528"/>
</dbReference>
<keyword evidence="1" id="KW-0472">Membrane</keyword>
<accession>A0A3P7MZI4</accession>
<sequence>MFCSIFRTGCFPFIKYHCTRGSWQDFSFENRLYKLITIINFGIPCLLYGLAAQALIQHIEYITDENTGRKVEIKFLLKEYH</sequence>
<protein>
    <submittedName>
        <fullName evidence="2">Uncharacterized protein</fullName>
    </submittedName>
</protein>
<evidence type="ECO:0000256" key="1">
    <source>
        <dbReference type="SAM" id="Phobius"/>
    </source>
</evidence>